<dbReference type="Gene3D" id="1.10.287.1260">
    <property type="match status" value="1"/>
</dbReference>
<comment type="subcellular location">
    <subcellularLocation>
        <location evidence="7">Cell inner membrane</location>
        <topology evidence="7">Multi-pass membrane protein</topology>
    </subcellularLocation>
    <subcellularLocation>
        <location evidence="1">Cell membrane</location>
        <topology evidence="1">Multi-pass membrane protein</topology>
    </subcellularLocation>
</comment>
<dbReference type="InterPro" id="IPR006685">
    <property type="entry name" value="MscS_channel_2nd"/>
</dbReference>
<reference evidence="11" key="1">
    <citation type="submission" date="2022-05" db="EMBL/GenBank/DDBJ databases">
        <authorList>
            <person name="Sun H.-N."/>
        </authorList>
    </citation>
    <scope>NUCLEOTIDE SEQUENCE</scope>
    <source>
        <strain evidence="11">HB14</strain>
    </source>
</reference>
<feature type="region of interest" description="Disordered" evidence="8">
    <location>
        <begin position="415"/>
        <end position="474"/>
    </location>
</feature>
<feature type="transmembrane region" description="Helical" evidence="7">
    <location>
        <begin position="188"/>
        <end position="209"/>
    </location>
</feature>
<dbReference type="Pfam" id="PF04972">
    <property type="entry name" value="BON"/>
    <property type="match status" value="1"/>
</dbReference>
<keyword evidence="7" id="KW-0997">Cell inner membrane</keyword>
<dbReference type="PANTHER" id="PTHR30221">
    <property type="entry name" value="SMALL-CONDUCTANCE MECHANOSENSITIVE CHANNEL"/>
    <property type="match status" value="1"/>
</dbReference>
<dbReference type="Pfam" id="PF21082">
    <property type="entry name" value="MS_channel_3rd"/>
    <property type="match status" value="1"/>
</dbReference>
<keyword evidence="12" id="KW-1185">Reference proteome</keyword>
<keyword evidence="6 7" id="KW-0472">Membrane</keyword>
<evidence type="ECO:0000256" key="5">
    <source>
        <dbReference type="ARBA" id="ARBA00022989"/>
    </source>
</evidence>
<comment type="subunit">
    <text evidence="7">Homoheptamer.</text>
</comment>
<sequence>MSLNRTTVLKPAKLYRLITFIIVLLLNPSALAASDSAESSEGLDVDNLHSSGQLITTQSAPPDAEIKNRLQAILDSSQQFSQLQLRVDNGLVFIDGYAEKRAFIDWAGEIADNTEGVVAVVNNLEMSPVDYFSASVFKAEFLSAWGRFVHALPLLLAAVITFVFFFLVSRPISAFVVGPVRYVTDSELIKVVLRRIVAVFVVLLGLYFFLRIAGLTQFAVAIMSGTGLLGLVVGFAFRDIAENFIASLLISMQRPFRLGDVIDVSGYRGVVQKVTTRGTTLVDFDGNHIQVPNATIYKNVIQNFSANPNIRGNFLIGVGYDAKVRFAQETAMSIMLEHPAVLSDPEPQVLIEDLASSTINLRVYFWVDANQYSVIKVASALMRQIVRAFEAADVSMPDDAREIIFPQGVPWIEQEQSTAAPQGRSVPPAQTQDAKAPTSNPATERLLDDLDSDTQAIQEQAKNSRDPEEGKNII</sequence>
<organism evidence="11 12">
    <name type="scientific">Gilvimarinus xylanilyticus</name>
    <dbReference type="NCBI Taxonomy" id="2944139"/>
    <lineage>
        <taxon>Bacteria</taxon>
        <taxon>Pseudomonadati</taxon>
        <taxon>Pseudomonadota</taxon>
        <taxon>Gammaproteobacteria</taxon>
        <taxon>Cellvibrionales</taxon>
        <taxon>Cellvibrionaceae</taxon>
        <taxon>Gilvimarinus</taxon>
    </lineage>
</organism>
<evidence type="ECO:0000256" key="3">
    <source>
        <dbReference type="ARBA" id="ARBA00022475"/>
    </source>
</evidence>
<keyword evidence="7" id="KW-0407">Ion channel</keyword>
<keyword evidence="3" id="KW-1003">Cell membrane</keyword>
<evidence type="ECO:0000256" key="1">
    <source>
        <dbReference type="ARBA" id="ARBA00004651"/>
    </source>
</evidence>
<dbReference type="InterPro" id="IPR010920">
    <property type="entry name" value="LSM_dom_sf"/>
</dbReference>
<dbReference type="InterPro" id="IPR023408">
    <property type="entry name" value="MscS_beta-dom_sf"/>
</dbReference>
<dbReference type="SUPFAM" id="SSF50182">
    <property type="entry name" value="Sm-like ribonucleoproteins"/>
    <property type="match status" value="1"/>
</dbReference>
<evidence type="ECO:0000256" key="8">
    <source>
        <dbReference type="SAM" id="MobiDB-lite"/>
    </source>
</evidence>
<dbReference type="Pfam" id="PF00924">
    <property type="entry name" value="MS_channel_2nd"/>
    <property type="match status" value="1"/>
</dbReference>
<keyword evidence="7" id="KW-0813">Transport</keyword>
<accession>A0A9X2I491</accession>
<evidence type="ECO:0000259" key="10">
    <source>
        <dbReference type="PROSITE" id="PS50914"/>
    </source>
</evidence>
<comment type="caution">
    <text evidence="11">The sequence shown here is derived from an EMBL/GenBank/DDBJ whole genome shotgun (WGS) entry which is preliminary data.</text>
</comment>
<dbReference type="InterPro" id="IPR007055">
    <property type="entry name" value="BON_dom"/>
</dbReference>
<dbReference type="RefSeq" id="WP_253967993.1">
    <property type="nucleotide sequence ID" value="NZ_JAMFTH010000002.1"/>
</dbReference>
<keyword evidence="7" id="KW-0406">Ion transport</keyword>
<dbReference type="GO" id="GO:0005886">
    <property type="term" value="C:plasma membrane"/>
    <property type="evidence" value="ECO:0007669"/>
    <property type="project" value="UniProtKB-SubCell"/>
</dbReference>
<evidence type="ECO:0000256" key="4">
    <source>
        <dbReference type="ARBA" id="ARBA00022692"/>
    </source>
</evidence>
<dbReference type="AlphaFoldDB" id="A0A9X2I491"/>
<evidence type="ECO:0000256" key="9">
    <source>
        <dbReference type="SAM" id="SignalP"/>
    </source>
</evidence>
<evidence type="ECO:0000256" key="2">
    <source>
        <dbReference type="ARBA" id="ARBA00008017"/>
    </source>
</evidence>
<dbReference type="GO" id="GO:0008381">
    <property type="term" value="F:mechanosensitive monoatomic ion channel activity"/>
    <property type="evidence" value="ECO:0007669"/>
    <property type="project" value="InterPro"/>
</dbReference>
<evidence type="ECO:0000256" key="6">
    <source>
        <dbReference type="ARBA" id="ARBA00023136"/>
    </source>
</evidence>
<dbReference type="PANTHER" id="PTHR30221:SF1">
    <property type="entry name" value="SMALL-CONDUCTANCE MECHANOSENSITIVE CHANNEL"/>
    <property type="match status" value="1"/>
</dbReference>
<comment type="function">
    <text evidence="7">Mechanosensitive channel that participates in the regulation of osmotic pressure changes within the cell, opening in response to stretch forces in the membrane lipid bilayer, without the need for other proteins. Contributes to normal resistance to hypoosmotic shock. Forms an ion channel of 1.0 nanosiemens conductance with a slight preference for anions.</text>
</comment>
<feature type="transmembrane region" description="Helical" evidence="7">
    <location>
        <begin position="215"/>
        <end position="237"/>
    </location>
</feature>
<evidence type="ECO:0000256" key="7">
    <source>
        <dbReference type="RuleBase" id="RU369025"/>
    </source>
</evidence>
<keyword evidence="9" id="KW-0732">Signal</keyword>
<evidence type="ECO:0000313" key="11">
    <source>
        <dbReference type="EMBL" id="MCP8899706.1"/>
    </source>
</evidence>
<feature type="signal peptide" evidence="9">
    <location>
        <begin position="1"/>
        <end position="32"/>
    </location>
</feature>
<keyword evidence="4 7" id="KW-0812">Transmembrane</keyword>
<dbReference type="EMBL" id="JAMFTH010000002">
    <property type="protein sequence ID" value="MCP8899706.1"/>
    <property type="molecule type" value="Genomic_DNA"/>
</dbReference>
<dbReference type="InterPro" id="IPR011066">
    <property type="entry name" value="MscS_channel_C_sf"/>
</dbReference>
<feature type="domain" description="BON" evidence="10">
    <location>
        <begin position="62"/>
        <end position="128"/>
    </location>
</feature>
<protein>
    <recommendedName>
        <fullName evidence="7">Small-conductance mechanosensitive channel</fullName>
    </recommendedName>
</protein>
<proteinExistence type="inferred from homology"/>
<dbReference type="SUPFAM" id="SSF82689">
    <property type="entry name" value="Mechanosensitive channel protein MscS (YggB), C-terminal domain"/>
    <property type="match status" value="1"/>
</dbReference>
<keyword evidence="5 7" id="KW-1133">Transmembrane helix</keyword>
<dbReference type="InterPro" id="IPR049278">
    <property type="entry name" value="MS_channel_C"/>
</dbReference>
<dbReference type="PROSITE" id="PS50914">
    <property type="entry name" value="BON"/>
    <property type="match status" value="1"/>
</dbReference>
<comment type="caution">
    <text evidence="7">Lacks conserved residue(s) required for the propagation of feature annotation.</text>
</comment>
<reference evidence="11" key="2">
    <citation type="submission" date="2023-01" db="EMBL/GenBank/DDBJ databases">
        <title>Gilvimarinus xylanilyticus HB14 isolated from Caulerpa lentillifera aquaculture base in Hainan, China.</title>
        <authorList>
            <person name="Zhang Y.-J."/>
        </authorList>
    </citation>
    <scope>NUCLEOTIDE SEQUENCE</scope>
    <source>
        <strain evidence="11">HB14</strain>
    </source>
</reference>
<dbReference type="Proteomes" id="UP001139319">
    <property type="component" value="Unassembled WGS sequence"/>
</dbReference>
<dbReference type="InterPro" id="IPR045275">
    <property type="entry name" value="MscS_archaea/bacteria_type"/>
</dbReference>
<feature type="compositionally biased region" description="Polar residues" evidence="8">
    <location>
        <begin position="428"/>
        <end position="442"/>
    </location>
</feature>
<feature type="transmembrane region" description="Helical" evidence="7">
    <location>
        <begin position="148"/>
        <end position="168"/>
    </location>
</feature>
<dbReference type="Gene3D" id="3.30.70.100">
    <property type="match status" value="1"/>
</dbReference>
<gene>
    <name evidence="11" type="ORF">M6D89_10375</name>
</gene>
<name>A0A9X2I491_9GAMM</name>
<dbReference type="Gene3D" id="2.30.30.60">
    <property type="match status" value="1"/>
</dbReference>
<feature type="compositionally biased region" description="Basic and acidic residues" evidence="8">
    <location>
        <begin position="462"/>
        <end position="474"/>
    </location>
</feature>
<comment type="similarity">
    <text evidence="2 7">Belongs to the MscS (TC 1.A.23) family.</text>
</comment>
<evidence type="ECO:0000313" key="12">
    <source>
        <dbReference type="Proteomes" id="UP001139319"/>
    </source>
</evidence>
<feature type="chain" id="PRO_5040824938" description="Small-conductance mechanosensitive channel" evidence="9">
    <location>
        <begin position="33"/>
        <end position="474"/>
    </location>
</feature>